<proteinExistence type="predicted"/>
<comment type="caution">
    <text evidence="1">The sequence shown here is derived from an EMBL/GenBank/DDBJ whole genome shotgun (WGS) entry which is preliminary data.</text>
</comment>
<dbReference type="EMBL" id="QVTE01000043">
    <property type="protein sequence ID" value="RFU67478.1"/>
    <property type="molecule type" value="Genomic_DNA"/>
</dbReference>
<organism evidence="1 2">
    <name type="scientific">Peribacillus saganii</name>
    <dbReference type="NCBI Taxonomy" id="2303992"/>
    <lineage>
        <taxon>Bacteria</taxon>
        <taxon>Bacillati</taxon>
        <taxon>Bacillota</taxon>
        <taxon>Bacilli</taxon>
        <taxon>Bacillales</taxon>
        <taxon>Bacillaceae</taxon>
        <taxon>Peribacillus</taxon>
    </lineage>
</organism>
<gene>
    <name evidence="1" type="ORF">D0469_14585</name>
</gene>
<name>A0A372LN17_9BACI</name>
<reference evidence="1 2" key="1">
    <citation type="submission" date="2018-08" db="EMBL/GenBank/DDBJ databases">
        <title>Bacillus chawlae sp. nov., Bacillus glennii sp. nov., and Bacillus saganii sp. nov. Isolated from the Vehicle Assembly Building at Kennedy Space Center where the Viking Spacecraft were Assembled.</title>
        <authorList>
            <person name="Seuylemezian A."/>
            <person name="Vaishampayan P."/>
        </authorList>
    </citation>
    <scope>NUCLEOTIDE SEQUENCE [LARGE SCALE GENOMIC DNA]</scope>
    <source>
        <strain evidence="1 2">V47-23a</strain>
    </source>
</reference>
<dbReference type="Gene3D" id="1.10.30.50">
    <property type="match status" value="1"/>
</dbReference>
<dbReference type="AlphaFoldDB" id="A0A372LN17"/>
<keyword evidence="2" id="KW-1185">Reference proteome</keyword>
<protein>
    <recommendedName>
        <fullName evidence="3">HNH domain-containing protein</fullName>
    </recommendedName>
</protein>
<evidence type="ECO:0008006" key="3">
    <source>
        <dbReference type="Google" id="ProtNLM"/>
    </source>
</evidence>
<accession>A0A372LN17</accession>
<evidence type="ECO:0000313" key="2">
    <source>
        <dbReference type="Proteomes" id="UP000264541"/>
    </source>
</evidence>
<evidence type="ECO:0000313" key="1">
    <source>
        <dbReference type="EMBL" id="RFU67478.1"/>
    </source>
</evidence>
<dbReference type="OrthoDB" id="9816185at2"/>
<dbReference type="Proteomes" id="UP000264541">
    <property type="component" value="Unassembled WGS sequence"/>
</dbReference>
<dbReference type="RefSeq" id="WP_117327473.1">
    <property type="nucleotide sequence ID" value="NZ_QVTE01000043.1"/>
</dbReference>
<sequence>MIPITNSNLPVLANEHFEAIKIHLKNLRTKYTYNDINNWFRANGPNLSFKEVILADMKELPRIKNAYHGIPISDEIKYIRDNLYSDYFANSSKYLIDTEYNAAKLVQKLGIMVCPYCNRNYINNVTYSNRGLKRTSQMDHYYSKEKYPFLAMSFYNLVPSCPSCNHIKSNKRIYFSPYDTRFKSRELLHFNFKIKSIDFIHDASQLEITLTALNKRINSNINTLRLNSQYKIHKDIVQELFKNKIIYTETKLKEIHRDFNGLFTNEEDMKRTLFGNYLSENDLHKRPLSKLISDIYNTID</sequence>